<name>A0AAE1WZS5_9LAMI</name>
<reference evidence="1" key="1">
    <citation type="submission" date="2020-06" db="EMBL/GenBank/DDBJ databases">
        <authorList>
            <person name="Li T."/>
            <person name="Hu X."/>
            <person name="Zhang T."/>
            <person name="Song X."/>
            <person name="Zhang H."/>
            <person name="Dai N."/>
            <person name="Sheng W."/>
            <person name="Hou X."/>
            <person name="Wei L."/>
        </authorList>
    </citation>
    <scope>NUCLEOTIDE SEQUENCE</scope>
    <source>
        <strain evidence="1">K16</strain>
        <tissue evidence="1">Leaf</tissue>
    </source>
</reference>
<proteinExistence type="predicted"/>
<organism evidence="1 2">
    <name type="scientific">Sesamum angolense</name>
    <dbReference type="NCBI Taxonomy" id="2727404"/>
    <lineage>
        <taxon>Eukaryota</taxon>
        <taxon>Viridiplantae</taxon>
        <taxon>Streptophyta</taxon>
        <taxon>Embryophyta</taxon>
        <taxon>Tracheophyta</taxon>
        <taxon>Spermatophyta</taxon>
        <taxon>Magnoliopsida</taxon>
        <taxon>eudicotyledons</taxon>
        <taxon>Gunneridae</taxon>
        <taxon>Pentapetalae</taxon>
        <taxon>asterids</taxon>
        <taxon>lamiids</taxon>
        <taxon>Lamiales</taxon>
        <taxon>Pedaliaceae</taxon>
        <taxon>Sesamum</taxon>
    </lineage>
</organism>
<sequence length="116" mass="13749">IAKLRDEIRVMSAHWKLKTKELESQLEKHRRADQELKKKVLKLEFCLQEARAQTRKLQRMGERRDKALKELRDQLAAKQEAESHTPSNEKQNFWESSGFKIVVSMSMLILVVFSKR</sequence>
<dbReference type="AlphaFoldDB" id="A0AAE1WZS5"/>
<dbReference type="PANTHER" id="PTHR48145">
    <property type="entry name" value="NUCLEAR ENVELOPE-ASSOCIATED PROTEIN 1"/>
    <property type="match status" value="1"/>
</dbReference>
<comment type="caution">
    <text evidence="1">The sequence shown here is derived from an EMBL/GenBank/DDBJ whole genome shotgun (WGS) entry which is preliminary data.</text>
</comment>
<dbReference type="InterPro" id="IPR049932">
    <property type="entry name" value="NEAP1-4"/>
</dbReference>
<keyword evidence="2" id="KW-1185">Reference proteome</keyword>
<dbReference type="PANTHER" id="PTHR48145:SF5">
    <property type="entry name" value="NUCLEAR ENVELOPE-ASSOCIATED PROTEIN 2"/>
    <property type="match status" value="1"/>
</dbReference>
<feature type="non-terminal residue" evidence="1">
    <location>
        <position position="1"/>
    </location>
</feature>
<protein>
    <submittedName>
        <fullName evidence="1">Nuclear envelope-associated protein 2</fullName>
    </submittedName>
</protein>
<evidence type="ECO:0000313" key="2">
    <source>
        <dbReference type="Proteomes" id="UP001289374"/>
    </source>
</evidence>
<dbReference type="Proteomes" id="UP001289374">
    <property type="component" value="Unassembled WGS sequence"/>
</dbReference>
<reference evidence="1" key="2">
    <citation type="journal article" date="2024" name="Plant">
        <title>Genomic evolution and insights into agronomic trait innovations of Sesamum species.</title>
        <authorList>
            <person name="Miao H."/>
            <person name="Wang L."/>
            <person name="Qu L."/>
            <person name="Liu H."/>
            <person name="Sun Y."/>
            <person name="Le M."/>
            <person name="Wang Q."/>
            <person name="Wei S."/>
            <person name="Zheng Y."/>
            <person name="Lin W."/>
            <person name="Duan Y."/>
            <person name="Cao H."/>
            <person name="Xiong S."/>
            <person name="Wang X."/>
            <person name="Wei L."/>
            <person name="Li C."/>
            <person name="Ma Q."/>
            <person name="Ju M."/>
            <person name="Zhao R."/>
            <person name="Li G."/>
            <person name="Mu C."/>
            <person name="Tian Q."/>
            <person name="Mei H."/>
            <person name="Zhang T."/>
            <person name="Gao T."/>
            <person name="Zhang H."/>
        </authorList>
    </citation>
    <scope>NUCLEOTIDE SEQUENCE</scope>
    <source>
        <strain evidence="1">K16</strain>
    </source>
</reference>
<evidence type="ECO:0000313" key="1">
    <source>
        <dbReference type="EMBL" id="KAK4402089.1"/>
    </source>
</evidence>
<gene>
    <name evidence="1" type="ORF">Sango_0949600</name>
</gene>
<accession>A0AAE1WZS5</accession>
<dbReference type="EMBL" id="JACGWL010000005">
    <property type="protein sequence ID" value="KAK4402089.1"/>
    <property type="molecule type" value="Genomic_DNA"/>
</dbReference>